<sequence length="318" mass="35249">MFFTRHSLGFNVLLAFLISPACAAPTLERREIQFIVQGFDVTGKPLGVPVPPEALKHITTSLKDIDITGQGPPNSHPIEFDPSAVFYYGLHGGHLCDLPRLCYGLVVTDVTHGLIGSLVAGTIDNHDPVEFYQFHHPSLKIARHYYFPFMKEFAPVQKMVPKTMNVLERFPPIYYNTSSENPGKALEGGQDTNPETHPFGTSDRKLYYSFGSTVFNLEGALLELWFHEADEAGNKKPVKADEINVFGPDGQVAPMGDLFKVFGGRDEGEGRYLVKAGHAHDVRIGDVFQVVTCGQMRSRSQVLERLSAISKTQTELRG</sequence>
<protein>
    <submittedName>
        <fullName evidence="2">Uncharacterized protein</fullName>
    </submittedName>
</protein>
<keyword evidence="1" id="KW-0732">Signal</keyword>
<proteinExistence type="predicted"/>
<dbReference type="AlphaFoldDB" id="A0A9P5PZX1"/>
<feature type="signal peptide" evidence="1">
    <location>
        <begin position="1"/>
        <end position="23"/>
    </location>
</feature>
<accession>A0A9P5PZX1</accession>
<reference evidence="2" key="1">
    <citation type="submission" date="2020-11" db="EMBL/GenBank/DDBJ databases">
        <authorList>
            <consortium name="DOE Joint Genome Institute"/>
            <person name="Ahrendt S."/>
            <person name="Riley R."/>
            <person name="Andreopoulos W."/>
            <person name="Labutti K."/>
            <person name="Pangilinan J."/>
            <person name="Ruiz-Duenas F.J."/>
            <person name="Barrasa J.M."/>
            <person name="Sanchez-Garcia M."/>
            <person name="Camarero S."/>
            <person name="Miyauchi S."/>
            <person name="Serrano A."/>
            <person name="Linde D."/>
            <person name="Babiker R."/>
            <person name="Drula E."/>
            <person name="Ayuso-Fernandez I."/>
            <person name="Pacheco R."/>
            <person name="Padilla G."/>
            <person name="Ferreira P."/>
            <person name="Barriuso J."/>
            <person name="Kellner H."/>
            <person name="Castanera R."/>
            <person name="Alfaro M."/>
            <person name="Ramirez L."/>
            <person name="Pisabarro A.G."/>
            <person name="Kuo A."/>
            <person name="Tritt A."/>
            <person name="Lipzen A."/>
            <person name="He G."/>
            <person name="Yan M."/>
            <person name="Ng V."/>
            <person name="Cullen D."/>
            <person name="Martin F."/>
            <person name="Rosso M.-N."/>
            <person name="Henrissat B."/>
            <person name="Hibbett D."/>
            <person name="Martinez A.T."/>
            <person name="Grigoriev I.V."/>
        </authorList>
    </citation>
    <scope>NUCLEOTIDE SEQUENCE</scope>
    <source>
        <strain evidence="2">AH 40177</strain>
    </source>
</reference>
<dbReference type="Proteomes" id="UP000772434">
    <property type="component" value="Unassembled WGS sequence"/>
</dbReference>
<dbReference type="EMBL" id="JADNRY010000025">
    <property type="protein sequence ID" value="KAF9072309.1"/>
    <property type="molecule type" value="Genomic_DNA"/>
</dbReference>
<gene>
    <name evidence="2" type="ORF">BDP27DRAFT_1418215</name>
</gene>
<keyword evidence="3" id="KW-1185">Reference proteome</keyword>
<evidence type="ECO:0000313" key="2">
    <source>
        <dbReference type="EMBL" id="KAF9072309.1"/>
    </source>
</evidence>
<evidence type="ECO:0000313" key="3">
    <source>
        <dbReference type="Proteomes" id="UP000772434"/>
    </source>
</evidence>
<organism evidence="2 3">
    <name type="scientific">Rhodocollybia butyracea</name>
    <dbReference type="NCBI Taxonomy" id="206335"/>
    <lineage>
        <taxon>Eukaryota</taxon>
        <taxon>Fungi</taxon>
        <taxon>Dikarya</taxon>
        <taxon>Basidiomycota</taxon>
        <taxon>Agaricomycotina</taxon>
        <taxon>Agaricomycetes</taxon>
        <taxon>Agaricomycetidae</taxon>
        <taxon>Agaricales</taxon>
        <taxon>Marasmiineae</taxon>
        <taxon>Omphalotaceae</taxon>
        <taxon>Rhodocollybia</taxon>
    </lineage>
</organism>
<name>A0A9P5PZX1_9AGAR</name>
<comment type="caution">
    <text evidence="2">The sequence shown here is derived from an EMBL/GenBank/DDBJ whole genome shotgun (WGS) entry which is preliminary data.</text>
</comment>
<evidence type="ECO:0000256" key="1">
    <source>
        <dbReference type="SAM" id="SignalP"/>
    </source>
</evidence>
<feature type="chain" id="PRO_5040238225" evidence="1">
    <location>
        <begin position="24"/>
        <end position="318"/>
    </location>
</feature>